<reference evidence="2 3" key="1">
    <citation type="submission" date="2021-06" db="EMBL/GenBank/DDBJ databases">
        <authorList>
            <person name="Kallberg Y."/>
            <person name="Tangrot J."/>
            <person name="Rosling A."/>
        </authorList>
    </citation>
    <scope>NUCLEOTIDE SEQUENCE [LARGE SCALE GENOMIC DNA]</scope>
    <source>
        <strain evidence="2 3">120-4 pot B 10/14</strain>
    </source>
</reference>
<feature type="compositionally biased region" description="Polar residues" evidence="1">
    <location>
        <begin position="11"/>
        <end position="21"/>
    </location>
</feature>
<feature type="compositionally biased region" description="Basic and acidic residues" evidence="1">
    <location>
        <begin position="22"/>
        <end position="42"/>
    </location>
</feature>
<feature type="non-terminal residue" evidence="2">
    <location>
        <position position="1"/>
    </location>
</feature>
<proteinExistence type="predicted"/>
<accession>A0ABN7WNH4</accession>
<evidence type="ECO:0000256" key="1">
    <source>
        <dbReference type="SAM" id="MobiDB-lite"/>
    </source>
</evidence>
<feature type="compositionally biased region" description="Basic residues" evidence="1">
    <location>
        <begin position="1"/>
        <end position="10"/>
    </location>
</feature>
<keyword evidence="3" id="KW-1185">Reference proteome</keyword>
<gene>
    <name evidence="2" type="ORF">GMARGA_LOCUS32747</name>
</gene>
<organism evidence="2 3">
    <name type="scientific">Gigaspora margarita</name>
    <dbReference type="NCBI Taxonomy" id="4874"/>
    <lineage>
        <taxon>Eukaryota</taxon>
        <taxon>Fungi</taxon>
        <taxon>Fungi incertae sedis</taxon>
        <taxon>Mucoromycota</taxon>
        <taxon>Glomeromycotina</taxon>
        <taxon>Glomeromycetes</taxon>
        <taxon>Diversisporales</taxon>
        <taxon>Gigasporaceae</taxon>
        <taxon>Gigaspora</taxon>
    </lineage>
</organism>
<name>A0ABN7WNH4_GIGMA</name>
<feature type="region of interest" description="Disordered" evidence="1">
    <location>
        <begin position="1"/>
        <end position="63"/>
    </location>
</feature>
<dbReference type="Proteomes" id="UP000789901">
    <property type="component" value="Unassembled WGS sequence"/>
</dbReference>
<feature type="compositionally biased region" description="Polar residues" evidence="1">
    <location>
        <begin position="44"/>
        <end position="63"/>
    </location>
</feature>
<dbReference type="EMBL" id="CAJVQB010052206">
    <property type="protein sequence ID" value="CAG8835811.1"/>
    <property type="molecule type" value="Genomic_DNA"/>
</dbReference>
<sequence>TSKRSKHNHAFSKSSVQTSETTTEKVHEIQDDSKDSRQHDDSQQETSFAGTSSRKGASHQESQ</sequence>
<evidence type="ECO:0000313" key="3">
    <source>
        <dbReference type="Proteomes" id="UP000789901"/>
    </source>
</evidence>
<evidence type="ECO:0000313" key="2">
    <source>
        <dbReference type="EMBL" id="CAG8835811.1"/>
    </source>
</evidence>
<protein>
    <submittedName>
        <fullName evidence="2">7037_t:CDS:1</fullName>
    </submittedName>
</protein>
<comment type="caution">
    <text evidence="2">The sequence shown here is derived from an EMBL/GenBank/DDBJ whole genome shotgun (WGS) entry which is preliminary data.</text>
</comment>